<keyword evidence="3" id="KW-1185">Reference proteome</keyword>
<proteinExistence type="predicted"/>
<dbReference type="InterPro" id="IPR029058">
    <property type="entry name" value="AB_hydrolase_fold"/>
</dbReference>
<dbReference type="Gene3D" id="3.40.50.1820">
    <property type="entry name" value="alpha/beta hydrolase"/>
    <property type="match status" value="2"/>
</dbReference>
<dbReference type="Proteomes" id="UP000484381">
    <property type="component" value="Unassembled WGS sequence"/>
</dbReference>
<sequence>MPAMMRPHTMQPVVFDGCFGWLHEPADASARQSARVGVVLCSPFGYDALCAHRGWRELAEALALCGMPALRFDYPGTGDSIGVEQDPDRLGAWLASIEAAAARLRAATGVQRLVLCGLRLGAALAALAAQRIGGVEQIVLIAPVISGRAYIRELELQHQTWLTTPDGMDSVRESDDGSIGAYGFRLYGDTLERLRALDLALGGERAPAPRILLQDVYDNPRVERLAARYRQLGAHAEVQTFASYNRLLVDPRFSTTPRDAFDSVLTWLGVRATRPPPVPGDVLPARAPLQLPFADGHGVPVVFGDGLFGMSCRPRRALDDAPAVLLLNTGGVHHVGDGRLSVRLALRLASLGVPTLRIDIGGLGDSRVRDPSLTFDEIYARHAADDTLVAVDWLVAQGHSRVVVFGVCTGAYVSLQTALAHPNVVGCMGVNLPYFLWPQTPSDSRVRHTPMRAYSRSMRSLAKWRRLLTGKSDAGTIASHVASRIGQRLAVALAAPFERIFGLRTQAGAVRRLAAGLARKNVQTALVYGAMDAGLDELGLHFGPHGSELTKLARTSVTIIDRLDHALFSTAARDATMNLFEQFLRERIQAPMPMPLQEETRTLDAMTARIGKTEQVG</sequence>
<reference evidence="2 3" key="1">
    <citation type="submission" date="2019-10" db="EMBL/GenBank/DDBJ databases">
        <title>Paraburkholderia sp. isolated from nodules of Mimosa pudica from Brazilian Atlantic Forest soils.</title>
        <authorList>
            <person name="Paulitsch F."/>
            <person name="Hungria M."/>
            <person name="Dall'Agnol R."/>
        </authorList>
    </citation>
    <scope>NUCLEOTIDE SEQUENCE [LARGE SCALE GENOMIC DNA]</scope>
    <source>
        <strain evidence="2 3">CNPSo 3157</strain>
    </source>
</reference>
<dbReference type="InterPro" id="IPR022742">
    <property type="entry name" value="Hydrolase_4"/>
</dbReference>
<organism evidence="2 3">
    <name type="scientific">Paraburkholderia franconis</name>
    <dbReference type="NCBI Taxonomy" id="2654983"/>
    <lineage>
        <taxon>Bacteria</taxon>
        <taxon>Pseudomonadati</taxon>
        <taxon>Pseudomonadota</taxon>
        <taxon>Betaproteobacteria</taxon>
        <taxon>Burkholderiales</taxon>
        <taxon>Burkholderiaceae</taxon>
        <taxon>Paraburkholderia</taxon>
    </lineage>
</organism>
<evidence type="ECO:0000313" key="3">
    <source>
        <dbReference type="Proteomes" id="UP000484381"/>
    </source>
</evidence>
<dbReference type="EMBL" id="WHNP01000020">
    <property type="protein sequence ID" value="MPW19505.1"/>
    <property type="molecule type" value="Genomic_DNA"/>
</dbReference>
<evidence type="ECO:0000313" key="2">
    <source>
        <dbReference type="EMBL" id="MPW19505.1"/>
    </source>
</evidence>
<dbReference type="SUPFAM" id="SSF53474">
    <property type="entry name" value="alpha/beta-Hydrolases"/>
    <property type="match status" value="2"/>
</dbReference>
<dbReference type="PANTHER" id="PTHR42886">
    <property type="entry name" value="RE40534P-RELATED"/>
    <property type="match status" value="1"/>
</dbReference>
<feature type="domain" description="Serine aminopeptidase S33" evidence="1">
    <location>
        <begin position="56"/>
        <end position="154"/>
    </location>
</feature>
<comment type="caution">
    <text evidence="2">The sequence shown here is derived from an EMBL/GenBank/DDBJ whole genome shotgun (WGS) entry which is preliminary data.</text>
</comment>
<accession>A0A7X1NCM3</accession>
<evidence type="ECO:0000259" key="1">
    <source>
        <dbReference type="Pfam" id="PF12146"/>
    </source>
</evidence>
<dbReference type="Pfam" id="PF12146">
    <property type="entry name" value="Hydrolase_4"/>
    <property type="match status" value="1"/>
</dbReference>
<dbReference type="AlphaFoldDB" id="A0A7X1NCM3"/>
<name>A0A7X1NCM3_9BURK</name>
<gene>
    <name evidence="2" type="ORF">GCT13_22015</name>
</gene>
<dbReference type="PANTHER" id="PTHR42886:SF29">
    <property type="entry name" value="PUMMELIG, ISOFORM A"/>
    <property type="match status" value="1"/>
</dbReference>
<protein>
    <submittedName>
        <fullName evidence="2">Esterase</fullName>
    </submittedName>
</protein>